<gene>
    <name evidence="7" type="ORF">EW145_g3064</name>
</gene>
<dbReference type="GO" id="GO:0005739">
    <property type="term" value="C:mitochondrion"/>
    <property type="evidence" value="ECO:0007669"/>
    <property type="project" value="TreeGrafter"/>
</dbReference>
<dbReference type="SUPFAM" id="SSF52833">
    <property type="entry name" value="Thioredoxin-like"/>
    <property type="match status" value="1"/>
</dbReference>
<dbReference type="GO" id="GO:0008379">
    <property type="term" value="F:thioredoxin peroxidase activity"/>
    <property type="evidence" value="ECO:0007669"/>
    <property type="project" value="InterPro"/>
</dbReference>
<dbReference type="InterPro" id="IPR036249">
    <property type="entry name" value="Thioredoxin-like_sf"/>
</dbReference>
<dbReference type="InterPro" id="IPR037944">
    <property type="entry name" value="PRX5-like"/>
</dbReference>
<organism evidence="7 8">
    <name type="scientific">Phellinidium pouzarii</name>
    <dbReference type="NCBI Taxonomy" id="167371"/>
    <lineage>
        <taxon>Eukaryota</taxon>
        <taxon>Fungi</taxon>
        <taxon>Dikarya</taxon>
        <taxon>Basidiomycota</taxon>
        <taxon>Agaricomycotina</taxon>
        <taxon>Agaricomycetes</taxon>
        <taxon>Hymenochaetales</taxon>
        <taxon>Hymenochaetaceae</taxon>
        <taxon>Phellinidium</taxon>
    </lineage>
</organism>
<dbReference type="PANTHER" id="PTHR10430:SF16">
    <property type="entry name" value="PEROXIREDOXIN-5, MITOCHONDRIAL"/>
    <property type="match status" value="1"/>
</dbReference>
<evidence type="ECO:0000313" key="7">
    <source>
        <dbReference type="EMBL" id="THH07902.1"/>
    </source>
</evidence>
<keyword evidence="2" id="KW-0575">Peroxidase</keyword>
<proteinExistence type="inferred from homology"/>
<evidence type="ECO:0000313" key="8">
    <source>
        <dbReference type="Proteomes" id="UP000308199"/>
    </source>
</evidence>
<keyword evidence="8" id="KW-1185">Reference proteome</keyword>
<dbReference type="Pfam" id="PF08534">
    <property type="entry name" value="Redoxin"/>
    <property type="match status" value="1"/>
</dbReference>
<evidence type="ECO:0000256" key="1">
    <source>
        <dbReference type="ARBA" id="ARBA00010505"/>
    </source>
</evidence>
<dbReference type="Gene3D" id="3.40.30.10">
    <property type="entry name" value="Glutaredoxin"/>
    <property type="match status" value="1"/>
</dbReference>
<dbReference type="EMBL" id="SGPK01000121">
    <property type="protein sequence ID" value="THH07902.1"/>
    <property type="molecule type" value="Genomic_DNA"/>
</dbReference>
<dbReference type="GO" id="GO:0005777">
    <property type="term" value="C:peroxisome"/>
    <property type="evidence" value="ECO:0007669"/>
    <property type="project" value="TreeGrafter"/>
</dbReference>
<feature type="domain" description="Redoxin" evidence="6">
    <location>
        <begin position="1"/>
        <end position="104"/>
    </location>
</feature>
<keyword evidence="3" id="KW-0049">Antioxidant</keyword>
<sequence length="107" mass="11303">MPGFLKNADTFRDKGVDVIAVVAANDPFVMSGWGRVEGVKDKIVCLSDTDAAWSAKMGLSLDLSSRGMGLRTARYALIINDLKIEYIGVDSAPGVTVSGAEAILAKL</sequence>
<dbReference type="AlphaFoldDB" id="A0A4S4L8F9"/>
<dbReference type="OrthoDB" id="195498at2759"/>
<keyword evidence="5" id="KW-0676">Redox-active center</keyword>
<evidence type="ECO:0000256" key="5">
    <source>
        <dbReference type="ARBA" id="ARBA00023284"/>
    </source>
</evidence>
<dbReference type="Proteomes" id="UP000308199">
    <property type="component" value="Unassembled WGS sequence"/>
</dbReference>
<protein>
    <recommendedName>
        <fullName evidence="6">Redoxin domain-containing protein</fullName>
    </recommendedName>
</protein>
<evidence type="ECO:0000256" key="3">
    <source>
        <dbReference type="ARBA" id="ARBA00022862"/>
    </source>
</evidence>
<evidence type="ECO:0000256" key="2">
    <source>
        <dbReference type="ARBA" id="ARBA00022559"/>
    </source>
</evidence>
<name>A0A4S4L8F9_9AGAM</name>
<reference evidence="7 8" key="1">
    <citation type="submission" date="2019-02" db="EMBL/GenBank/DDBJ databases">
        <title>Genome sequencing of the rare red list fungi Phellinidium pouzarii.</title>
        <authorList>
            <person name="Buettner E."/>
            <person name="Kellner H."/>
        </authorList>
    </citation>
    <scope>NUCLEOTIDE SEQUENCE [LARGE SCALE GENOMIC DNA]</scope>
    <source>
        <strain evidence="7 8">DSM 108285</strain>
    </source>
</reference>
<evidence type="ECO:0000259" key="6">
    <source>
        <dbReference type="Pfam" id="PF08534"/>
    </source>
</evidence>
<dbReference type="InterPro" id="IPR013740">
    <property type="entry name" value="Redoxin"/>
</dbReference>
<dbReference type="GO" id="GO:0045454">
    <property type="term" value="P:cell redox homeostasis"/>
    <property type="evidence" value="ECO:0007669"/>
    <property type="project" value="TreeGrafter"/>
</dbReference>
<evidence type="ECO:0000256" key="4">
    <source>
        <dbReference type="ARBA" id="ARBA00023002"/>
    </source>
</evidence>
<dbReference type="GO" id="GO:0034599">
    <property type="term" value="P:cellular response to oxidative stress"/>
    <property type="evidence" value="ECO:0007669"/>
    <property type="project" value="InterPro"/>
</dbReference>
<comment type="caution">
    <text evidence="7">The sequence shown here is derived from an EMBL/GenBank/DDBJ whole genome shotgun (WGS) entry which is preliminary data.</text>
</comment>
<keyword evidence="4" id="KW-0560">Oxidoreductase</keyword>
<dbReference type="PANTHER" id="PTHR10430">
    <property type="entry name" value="PEROXIREDOXIN"/>
    <property type="match status" value="1"/>
</dbReference>
<accession>A0A4S4L8F9</accession>
<dbReference type="GO" id="GO:0042744">
    <property type="term" value="P:hydrogen peroxide catabolic process"/>
    <property type="evidence" value="ECO:0007669"/>
    <property type="project" value="TreeGrafter"/>
</dbReference>
<comment type="similarity">
    <text evidence="1">Belongs to the peroxiredoxin family. Prx5 subfamily.</text>
</comment>